<dbReference type="Proteomes" id="UP000030680">
    <property type="component" value="Unassembled WGS sequence"/>
</dbReference>
<dbReference type="AlphaFoldDB" id="M2WUU1"/>
<evidence type="ECO:0000313" key="2">
    <source>
        <dbReference type="EMBL" id="EME27735.1"/>
    </source>
</evidence>
<keyword evidence="3" id="KW-1185">Reference proteome</keyword>
<feature type="compositionally biased region" description="Polar residues" evidence="1">
    <location>
        <begin position="449"/>
        <end position="458"/>
    </location>
</feature>
<dbReference type="RefSeq" id="XP_005704255.1">
    <property type="nucleotide sequence ID" value="XM_005704198.1"/>
</dbReference>
<name>M2WUU1_GALSU</name>
<dbReference type="OrthoDB" id="10310346at2759"/>
<feature type="compositionally biased region" description="Basic residues" evidence="1">
    <location>
        <begin position="408"/>
        <end position="417"/>
    </location>
</feature>
<dbReference type="GeneID" id="17086620"/>
<evidence type="ECO:0000313" key="3">
    <source>
        <dbReference type="Proteomes" id="UP000030680"/>
    </source>
</evidence>
<feature type="compositionally biased region" description="Polar residues" evidence="1">
    <location>
        <begin position="424"/>
        <end position="436"/>
    </location>
</feature>
<evidence type="ECO:0000256" key="1">
    <source>
        <dbReference type="SAM" id="MobiDB-lite"/>
    </source>
</evidence>
<protein>
    <submittedName>
        <fullName evidence="2">Uncharacterized protein</fullName>
    </submittedName>
</protein>
<reference evidence="3" key="1">
    <citation type="journal article" date="2013" name="Science">
        <title>Gene transfer from bacteria and archaea facilitated evolution of an extremophilic eukaryote.</title>
        <authorList>
            <person name="Schonknecht G."/>
            <person name="Chen W.H."/>
            <person name="Ternes C.M."/>
            <person name="Barbier G.G."/>
            <person name="Shrestha R.P."/>
            <person name="Stanke M."/>
            <person name="Brautigam A."/>
            <person name="Baker B.J."/>
            <person name="Banfield J.F."/>
            <person name="Garavito R.M."/>
            <person name="Carr K."/>
            <person name="Wilkerson C."/>
            <person name="Rensing S.A."/>
            <person name="Gagneul D."/>
            <person name="Dickenson N.E."/>
            <person name="Oesterhelt C."/>
            <person name="Lercher M.J."/>
            <person name="Weber A.P."/>
        </authorList>
    </citation>
    <scope>NUCLEOTIDE SEQUENCE [LARGE SCALE GENOMIC DNA]</scope>
    <source>
        <strain evidence="3">074W</strain>
    </source>
</reference>
<sequence>MPMSLGFSLRLLANEPSKSWLLCRQEPVVPSSVFQNSAKVRHSMIYGSKLRILDLLVRPVGVVNGILLGYSVGNYHAVFSKQFFPIDVPHCRRFALNLNSGEFMEVHWYPAANQCLIYWMHLSSSSERSRHFVLYELPPPGRLPTKLLKCVELFIQREYSAYDDDSKKQQDGINGECNKDHLTEEQERPFAFKGNKDSLKRMVGIFRGTGRRTTYDPVHRNVTEDFTFPYSQITYFIQEANESIDAERQGAVEPPLFSLTIPVVSTSVVTGIVDEFLRQEDLHLQVAEGDTTLNSLRERISRERRWRQRLCRKFKRSRTSSHSTDDSLVIPVASHKAAFHLGLSISSHFFSENDSCWTSLIDDGELGDRIRSLQTLSSGLWMFTRAGETIFIPCSNQVKRITEEFGPHHRNNKRKVSRIGNGEVTESTIPNNATAMGSSLSAASEESGNQQHGTSSTSDEQDSRRALLDKINVLEYQNSLLVQRVQQLERERESKSKLNFSPVIKSPHVEPKESTKVATPFDYHEELNRILLNIDTEVHNQWEWVGSNMDEQDFFF</sequence>
<dbReference type="KEGG" id="gsl:Gasu_47220"/>
<gene>
    <name evidence="2" type="ORF">Gasu_47220</name>
</gene>
<dbReference type="EMBL" id="KB454528">
    <property type="protein sequence ID" value="EME27735.1"/>
    <property type="molecule type" value="Genomic_DNA"/>
</dbReference>
<feature type="region of interest" description="Disordered" evidence="1">
    <location>
        <begin position="403"/>
        <end position="463"/>
    </location>
</feature>
<accession>M2WUU1</accession>
<feature type="compositionally biased region" description="Low complexity" evidence="1">
    <location>
        <begin position="437"/>
        <end position="448"/>
    </location>
</feature>
<proteinExistence type="predicted"/>
<dbReference type="Gramene" id="EME27735">
    <property type="protein sequence ID" value="EME27735"/>
    <property type="gene ID" value="Gasu_47220"/>
</dbReference>
<organism evidence="2 3">
    <name type="scientific">Galdieria sulphuraria</name>
    <name type="common">Red alga</name>
    <dbReference type="NCBI Taxonomy" id="130081"/>
    <lineage>
        <taxon>Eukaryota</taxon>
        <taxon>Rhodophyta</taxon>
        <taxon>Bangiophyceae</taxon>
        <taxon>Galdieriales</taxon>
        <taxon>Galdieriaceae</taxon>
        <taxon>Galdieria</taxon>
    </lineage>
</organism>